<evidence type="ECO:0000256" key="1">
    <source>
        <dbReference type="ARBA" id="ARBA00004781"/>
    </source>
</evidence>
<dbReference type="HOGENOM" id="CLU_045518_2_2_10"/>
<dbReference type="OrthoDB" id="9803892at2"/>
<gene>
    <name evidence="8" type="ordered locus">MROS_2180</name>
</gene>
<evidence type="ECO:0000256" key="2">
    <source>
        <dbReference type="ARBA" id="ARBA00010944"/>
    </source>
</evidence>
<dbReference type="KEGG" id="mro:MROS_2180"/>
<dbReference type="EC" id="1.1.1.133" evidence="3 6"/>
<keyword evidence="6" id="KW-0560">Oxidoreductase</keyword>
<comment type="function">
    <text evidence="6">Catalyzes the reduction of dTDP-6-deoxy-L-lyxo-4-hexulose to yield dTDP-L-rhamnose.</text>
</comment>
<proteinExistence type="inferred from homology"/>
<evidence type="ECO:0000313" key="8">
    <source>
        <dbReference type="EMBL" id="AFN75410.1"/>
    </source>
</evidence>
<evidence type="ECO:0000256" key="4">
    <source>
        <dbReference type="ARBA" id="ARBA00017099"/>
    </source>
</evidence>
<comment type="pathway">
    <text evidence="1 6">Carbohydrate biosynthesis; dTDP-L-rhamnose biosynthesis.</text>
</comment>
<sequence length="276" mass="31099">MKKISVIGASGMLGFAVSSYFVRKGYNVTEITRKEFDIATDSMNKLENLIEGSDTVINCAGVIKPTIAKNSVEAVLRINSMFPRNLAKLCNKKNIKCIHITTDCVYTGKKGKYTEEDYFDADDLYGLSKNAGETNDCMVLRTSIIGEEKDNSRSLLEWAKSQAGKEVNGFMNHLWNGVTTLYLAEVIEKILIDGLYKKGIYHIFSPDTVNKYDLLKIFNEVYHLNLKINPVNAESAVDRSLDSVYGLSGIVSVKPLRRQIEEMKEFFENEKAFELL</sequence>
<dbReference type="AlphaFoldDB" id="I6Z8D4"/>
<dbReference type="PANTHER" id="PTHR10491:SF4">
    <property type="entry name" value="METHIONINE ADENOSYLTRANSFERASE 2 SUBUNIT BETA"/>
    <property type="match status" value="1"/>
</dbReference>
<reference evidence="8 9" key="1">
    <citation type="journal article" date="2013" name="PLoS ONE">
        <title>Genomic analysis of Melioribacter roseus, facultatively anaerobic organotrophic bacterium representing a novel deep lineage within Bacteriodetes/Chlorobi group.</title>
        <authorList>
            <person name="Kadnikov V.V."/>
            <person name="Mardanov A.V."/>
            <person name="Podosokorskaya O.A."/>
            <person name="Gavrilov S.N."/>
            <person name="Kublanov I.V."/>
            <person name="Beletsky A.V."/>
            <person name="Bonch-Osmolovskaya E.A."/>
            <person name="Ravin N.V."/>
        </authorList>
    </citation>
    <scope>NUCLEOTIDE SEQUENCE [LARGE SCALE GENOMIC DNA]</scope>
    <source>
        <strain evidence="9">JCM 17771 / P3M-2</strain>
    </source>
</reference>
<evidence type="ECO:0000259" key="7">
    <source>
        <dbReference type="Pfam" id="PF04321"/>
    </source>
</evidence>
<dbReference type="CDD" id="cd05254">
    <property type="entry name" value="dTDP_HR_like_SDR_e"/>
    <property type="match status" value="1"/>
</dbReference>
<dbReference type="GO" id="GO:0005829">
    <property type="term" value="C:cytosol"/>
    <property type="evidence" value="ECO:0007669"/>
    <property type="project" value="TreeGrafter"/>
</dbReference>
<dbReference type="Gene3D" id="3.40.50.720">
    <property type="entry name" value="NAD(P)-binding Rossmann-like Domain"/>
    <property type="match status" value="1"/>
</dbReference>
<dbReference type="PANTHER" id="PTHR10491">
    <property type="entry name" value="DTDP-4-DEHYDRORHAMNOSE REDUCTASE"/>
    <property type="match status" value="1"/>
</dbReference>
<dbReference type="PATRIC" id="fig|1191523.3.peg.2305"/>
<dbReference type="SUPFAM" id="SSF51735">
    <property type="entry name" value="NAD(P)-binding Rossmann-fold domains"/>
    <property type="match status" value="1"/>
</dbReference>
<dbReference type="GO" id="GO:0008831">
    <property type="term" value="F:dTDP-4-dehydrorhamnose reductase activity"/>
    <property type="evidence" value="ECO:0007669"/>
    <property type="project" value="UniProtKB-EC"/>
</dbReference>
<evidence type="ECO:0000313" key="9">
    <source>
        <dbReference type="Proteomes" id="UP000009011"/>
    </source>
</evidence>
<dbReference type="InterPro" id="IPR036291">
    <property type="entry name" value="NAD(P)-bd_dom_sf"/>
</dbReference>
<name>I6Z8D4_MELRP</name>
<dbReference type="STRING" id="1191523.MROS_2180"/>
<dbReference type="eggNOG" id="COG1091">
    <property type="taxonomic scope" value="Bacteria"/>
</dbReference>
<comment type="catalytic activity">
    <reaction evidence="5">
        <text>dTDP-beta-L-rhamnose + NADP(+) = dTDP-4-dehydro-beta-L-rhamnose + NADPH + H(+)</text>
        <dbReference type="Rhea" id="RHEA:21796"/>
        <dbReference type="ChEBI" id="CHEBI:15378"/>
        <dbReference type="ChEBI" id="CHEBI:57510"/>
        <dbReference type="ChEBI" id="CHEBI:57783"/>
        <dbReference type="ChEBI" id="CHEBI:58349"/>
        <dbReference type="ChEBI" id="CHEBI:62830"/>
        <dbReference type="EC" id="1.1.1.133"/>
    </reaction>
</comment>
<feature type="domain" description="RmlD-like substrate binding" evidence="7">
    <location>
        <begin position="3"/>
        <end position="237"/>
    </location>
</feature>
<dbReference type="InterPro" id="IPR005913">
    <property type="entry name" value="dTDP_dehydrorham_reduct"/>
</dbReference>
<dbReference type="GO" id="GO:0019305">
    <property type="term" value="P:dTDP-rhamnose biosynthetic process"/>
    <property type="evidence" value="ECO:0007669"/>
    <property type="project" value="UniProtKB-UniPathway"/>
</dbReference>
<accession>I6Z8D4</accession>
<dbReference type="Proteomes" id="UP000009011">
    <property type="component" value="Chromosome"/>
</dbReference>
<dbReference type="RefSeq" id="WP_014856842.1">
    <property type="nucleotide sequence ID" value="NC_018178.1"/>
</dbReference>
<keyword evidence="6" id="KW-0521">NADP</keyword>
<protein>
    <recommendedName>
        <fullName evidence="4 6">dTDP-4-dehydrorhamnose reductase</fullName>
        <ecNumber evidence="3 6">1.1.1.133</ecNumber>
    </recommendedName>
</protein>
<dbReference type="UniPathway" id="UPA00124"/>
<evidence type="ECO:0000256" key="3">
    <source>
        <dbReference type="ARBA" id="ARBA00012929"/>
    </source>
</evidence>
<dbReference type="EMBL" id="CP003557">
    <property type="protein sequence ID" value="AFN75410.1"/>
    <property type="molecule type" value="Genomic_DNA"/>
</dbReference>
<dbReference type="InterPro" id="IPR029903">
    <property type="entry name" value="RmlD-like-bd"/>
</dbReference>
<dbReference type="Pfam" id="PF04321">
    <property type="entry name" value="RmlD_sub_bind"/>
    <property type="match status" value="1"/>
</dbReference>
<keyword evidence="9" id="KW-1185">Reference proteome</keyword>
<evidence type="ECO:0000256" key="6">
    <source>
        <dbReference type="RuleBase" id="RU364082"/>
    </source>
</evidence>
<comment type="similarity">
    <text evidence="2 6">Belongs to the dTDP-4-dehydrorhamnose reductase family.</text>
</comment>
<evidence type="ECO:0000256" key="5">
    <source>
        <dbReference type="ARBA" id="ARBA00048200"/>
    </source>
</evidence>
<organism evidence="8 9">
    <name type="scientific">Melioribacter roseus (strain DSM 23840 / JCM 17771 / VKM B-2668 / P3M-2)</name>
    <dbReference type="NCBI Taxonomy" id="1191523"/>
    <lineage>
        <taxon>Bacteria</taxon>
        <taxon>Pseudomonadati</taxon>
        <taxon>Ignavibacteriota</taxon>
        <taxon>Ignavibacteria</taxon>
        <taxon>Ignavibacteriales</taxon>
        <taxon>Melioribacteraceae</taxon>
        <taxon>Melioribacter</taxon>
    </lineage>
</organism>